<dbReference type="GO" id="GO:0015627">
    <property type="term" value="C:type II protein secretion system complex"/>
    <property type="evidence" value="ECO:0007669"/>
    <property type="project" value="TreeGrafter"/>
</dbReference>
<keyword evidence="6" id="KW-1185">Reference proteome</keyword>
<sequence>MQLAEMKAVNGYGFSLKVLLAAALIGLAGPSMAAEEKSATGQPVLSAPAVKAGQGTEAAVGIDDEASVSINQADAEQLASVLKGVGLKKAESIVRYREQNGPFTQIEQLQEVPGIGPALFERNRARLKM</sequence>
<evidence type="ECO:0000259" key="2">
    <source>
        <dbReference type="SMART" id="SM00278"/>
    </source>
</evidence>
<protein>
    <submittedName>
        <fullName evidence="3">Helix-hairpin-helix domain-containing protein</fullName>
    </submittedName>
</protein>
<evidence type="ECO:0000313" key="6">
    <source>
        <dbReference type="Proteomes" id="UP000595237"/>
    </source>
</evidence>
<dbReference type="Proteomes" id="UP000595237">
    <property type="component" value="Chromosome"/>
</dbReference>
<evidence type="ECO:0000313" key="3">
    <source>
        <dbReference type="EMBL" id="QDL33524.1"/>
    </source>
</evidence>
<feature type="domain" description="Helix-hairpin-helix DNA-binding motif class 1" evidence="2">
    <location>
        <begin position="107"/>
        <end position="126"/>
    </location>
</feature>
<dbReference type="Pfam" id="PF12836">
    <property type="entry name" value="HHH_3"/>
    <property type="match status" value="1"/>
</dbReference>
<dbReference type="Gene3D" id="1.10.150.280">
    <property type="entry name" value="AF1531-like domain"/>
    <property type="match status" value="1"/>
</dbReference>
<evidence type="ECO:0000313" key="5">
    <source>
        <dbReference type="Proteomes" id="UP000317572"/>
    </source>
</evidence>
<feature type="chain" id="PRO_5044617124" evidence="1">
    <location>
        <begin position="34"/>
        <end position="129"/>
    </location>
</feature>
<feature type="signal peptide" evidence="1">
    <location>
        <begin position="1"/>
        <end position="33"/>
    </location>
</feature>
<dbReference type="AlphaFoldDB" id="A0A515CZF5"/>
<dbReference type="EMBL" id="CP068148">
    <property type="protein sequence ID" value="QQU54396.1"/>
    <property type="molecule type" value="Genomic_DNA"/>
</dbReference>
<dbReference type="EMBL" id="CP033893">
    <property type="protein sequence ID" value="QDL33524.1"/>
    <property type="molecule type" value="Genomic_DNA"/>
</dbReference>
<evidence type="ECO:0000256" key="1">
    <source>
        <dbReference type="SAM" id="SignalP"/>
    </source>
</evidence>
<dbReference type="NCBIfam" id="TIGR00426">
    <property type="entry name" value="competence protein ComEA helix-hairpin-helix repeat region"/>
    <property type="match status" value="1"/>
</dbReference>
<organism evidence="3 5">
    <name type="scientific">Serratia liquefaciens</name>
    <dbReference type="NCBI Taxonomy" id="614"/>
    <lineage>
        <taxon>Bacteria</taxon>
        <taxon>Pseudomonadati</taxon>
        <taxon>Pseudomonadota</taxon>
        <taxon>Gammaproteobacteria</taxon>
        <taxon>Enterobacterales</taxon>
        <taxon>Yersiniaceae</taxon>
        <taxon>Serratia</taxon>
    </lineage>
</organism>
<dbReference type="SMART" id="SM00278">
    <property type="entry name" value="HhH1"/>
    <property type="match status" value="2"/>
</dbReference>
<dbReference type="InterPro" id="IPR004509">
    <property type="entry name" value="Competence_ComEA_HhH"/>
</dbReference>
<dbReference type="SUPFAM" id="SSF47781">
    <property type="entry name" value="RuvA domain 2-like"/>
    <property type="match status" value="1"/>
</dbReference>
<dbReference type="GO" id="GO:0006281">
    <property type="term" value="P:DNA repair"/>
    <property type="evidence" value="ECO:0007669"/>
    <property type="project" value="InterPro"/>
</dbReference>
<name>A0A515CZF5_SERLI</name>
<gene>
    <name evidence="3" type="ORF">EGO53_17720</name>
    <name evidence="4" type="ORF">I6I38_19070</name>
</gene>
<accession>A0A515CZF5</accession>
<dbReference type="InterPro" id="IPR010994">
    <property type="entry name" value="RuvA_2-like"/>
</dbReference>
<dbReference type="GO" id="GO:0003677">
    <property type="term" value="F:DNA binding"/>
    <property type="evidence" value="ECO:0007669"/>
    <property type="project" value="InterPro"/>
</dbReference>
<keyword evidence="1" id="KW-0732">Signal</keyword>
<dbReference type="InterPro" id="IPR051675">
    <property type="entry name" value="Endo/Exo/Phosphatase_dom_1"/>
</dbReference>
<dbReference type="STRING" id="614.XJ20_18515"/>
<dbReference type="GO" id="GO:0015628">
    <property type="term" value="P:protein secretion by the type II secretion system"/>
    <property type="evidence" value="ECO:0007669"/>
    <property type="project" value="TreeGrafter"/>
</dbReference>
<reference evidence="4 6" key="2">
    <citation type="submission" date="2021-01" db="EMBL/GenBank/DDBJ databases">
        <title>FDA dAtabase for Regulatory Grade micrObial Sequences (FDA-ARGOS): Supporting development and validation of Infectious Disease Dx tests.</title>
        <authorList>
            <person name="Blissenbach B."/>
            <person name="Krut O."/>
            <person name="Tallon L."/>
            <person name="Sadzewicz L."/>
            <person name="Zhao X."/>
            <person name="Boylan J."/>
            <person name="Ott S."/>
            <person name="Bowen H."/>
            <person name="Vavikolanu K."/>
            <person name="Mehta A."/>
            <person name="Aluvathingal J."/>
            <person name="Nadendla S."/>
            <person name="Yan Y."/>
            <person name="Sichtig H."/>
        </authorList>
    </citation>
    <scope>NUCLEOTIDE SEQUENCE [LARGE SCALE GENOMIC DNA]</scope>
    <source>
        <strain evidence="4 6">FDAARGOS_1081</strain>
    </source>
</reference>
<dbReference type="RefSeq" id="WP_128864422.1">
    <property type="nucleotide sequence ID" value="NZ_CAMFKG010000005.1"/>
</dbReference>
<dbReference type="InterPro" id="IPR003583">
    <property type="entry name" value="Hlx-hairpin-Hlx_DNA-bd_motif"/>
</dbReference>
<evidence type="ECO:0000313" key="4">
    <source>
        <dbReference type="EMBL" id="QQU54396.1"/>
    </source>
</evidence>
<dbReference type="PANTHER" id="PTHR21180">
    <property type="entry name" value="ENDONUCLEASE/EXONUCLEASE/PHOSPHATASE FAMILY DOMAIN-CONTAINING PROTEIN 1"/>
    <property type="match status" value="1"/>
</dbReference>
<feature type="domain" description="Helix-hairpin-helix DNA-binding motif class 1" evidence="2">
    <location>
        <begin position="77"/>
        <end position="96"/>
    </location>
</feature>
<dbReference type="Proteomes" id="UP000317572">
    <property type="component" value="Chromosome"/>
</dbReference>
<reference evidence="3 5" key="1">
    <citation type="submission" date="2018-11" db="EMBL/GenBank/DDBJ databases">
        <title>The first complete genome of Serratia liquefaciens isolated from metalophyte plant revel distinctness adaptive mechanisms in an extreme habitat.</title>
        <authorList>
            <person name="Caneschi W.L."/>
            <person name="Sanchez A.B."/>
            <person name="Felestrino E.B."/>
            <person name="Assis R.A.B."/>
            <person name="Lemes C.G.C."/>
            <person name="Cordeiro I.F."/>
            <person name="Fonseca N.P."/>
            <person name="Villa M."/>
            <person name="Vieira I.T."/>
            <person name="Moraes L.A."/>
            <person name="Kamino L.H.Y."/>
            <person name="do Carmo F."/>
            <person name="Garcia C.M."/>
            <person name="Almeida N.F."/>
            <person name="Silva R.S."/>
            <person name="Ferro J.A."/>
            <person name="Ferro M.I.T."/>
            <person name="Varani A.M."/>
            <person name="Ferreira R.M."/>
            <person name="dos Santos V.L."/>
            <person name="Silva U.C."/>
            <person name="Setubal J.C."/>
            <person name="Moreira L.M."/>
        </authorList>
    </citation>
    <scope>NUCLEOTIDE SEQUENCE [LARGE SCALE GENOMIC DNA]</scope>
    <source>
        <strain evidence="3 5">FG3</strain>
    </source>
</reference>
<dbReference type="PANTHER" id="PTHR21180:SF32">
    <property type="entry name" value="ENDONUCLEASE_EXONUCLEASE_PHOSPHATASE FAMILY DOMAIN-CONTAINING PROTEIN 1"/>
    <property type="match status" value="1"/>
</dbReference>
<proteinExistence type="predicted"/>